<dbReference type="OrthoDB" id="263008at2"/>
<feature type="domain" description="MotA/TolQ/ExbB proton channel" evidence="8">
    <location>
        <begin position="110"/>
        <end position="193"/>
    </location>
</feature>
<feature type="transmembrane region" description="Helical" evidence="7">
    <location>
        <begin position="123"/>
        <end position="142"/>
    </location>
</feature>
<evidence type="ECO:0000256" key="1">
    <source>
        <dbReference type="ARBA" id="ARBA00004651"/>
    </source>
</evidence>
<sequence>MSQYLSQLSGLSTFIIILACGAHLFFFFVLWVWSRRDLRGIASSLDDFTRGLKHRSLLDSTGHLSDQIEAFLADVNETIEPGANPTDRKVLSERVHILDEKRRYLNSHFFETCYNICRTMIEAYPLAGVLGTILAMGAALQANTGAENGSAISSIVSHFGDAIWSTFAGLAAAILLMFINSILETSFLGLVENRQHVRDTVVRAKRELALAEGSAAKS</sequence>
<dbReference type="InterPro" id="IPR002898">
    <property type="entry name" value="MotA_ExbB_proton_chnl"/>
</dbReference>
<protein>
    <submittedName>
        <fullName evidence="9">MotA/TolQ/ExbB proton channel family protein</fullName>
    </submittedName>
</protein>
<comment type="subcellular location">
    <subcellularLocation>
        <location evidence="1">Cell membrane</location>
        <topology evidence="1">Multi-pass membrane protein</topology>
    </subcellularLocation>
    <subcellularLocation>
        <location evidence="6">Membrane</location>
        <topology evidence="6">Multi-pass membrane protein</topology>
    </subcellularLocation>
</comment>
<keyword evidence="4 7" id="KW-1133">Transmembrane helix</keyword>
<keyword evidence="6" id="KW-0813">Transport</keyword>
<evidence type="ECO:0000256" key="4">
    <source>
        <dbReference type="ARBA" id="ARBA00022989"/>
    </source>
</evidence>
<comment type="similarity">
    <text evidence="6">Belongs to the exbB/tolQ family.</text>
</comment>
<dbReference type="GO" id="GO:0015031">
    <property type="term" value="P:protein transport"/>
    <property type="evidence" value="ECO:0007669"/>
    <property type="project" value="UniProtKB-KW"/>
</dbReference>
<dbReference type="Proteomes" id="UP000320421">
    <property type="component" value="Chromosome"/>
</dbReference>
<evidence type="ECO:0000259" key="8">
    <source>
        <dbReference type="Pfam" id="PF01618"/>
    </source>
</evidence>
<evidence type="ECO:0000313" key="10">
    <source>
        <dbReference type="Proteomes" id="UP000320421"/>
    </source>
</evidence>
<evidence type="ECO:0000256" key="3">
    <source>
        <dbReference type="ARBA" id="ARBA00022692"/>
    </source>
</evidence>
<dbReference type="Pfam" id="PF01618">
    <property type="entry name" value="MotA_ExbB"/>
    <property type="match status" value="1"/>
</dbReference>
<gene>
    <name evidence="9" type="ORF">HG66A1_50710</name>
</gene>
<name>A0A517PV56_9PLAN</name>
<dbReference type="EMBL" id="CP036266">
    <property type="protein sequence ID" value="QDT23254.1"/>
    <property type="molecule type" value="Genomic_DNA"/>
</dbReference>
<evidence type="ECO:0000256" key="6">
    <source>
        <dbReference type="RuleBase" id="RU004057"/>
    </source>
</evidence>
<keyword evidence="10" id="KW-1185">Reference proteome</keyword>
<dbReference type="AlphaFoldDB" id="A0A517PV56"/>
<keyword evidence="6" id="KW-0653">Protein transport</keyword>
<dbReference type="GO" id="GO:0005886">
    <property type="term" value="C:plasma membrane"/>
    <property type="evidence" value="ECO:0007669"/>
    <property type="project" value="UniProtKB-SubCell"/>
</dbReference>
<accession>A0A517PV56</accession>
<feature type="transmembrane region" description="Helical" evidence="7">
    <location>
        <begin position="12"/>
        <end position="33"/>
    </location>
</feature>
<dbReference type="RefSeq" id="WP_145190390.1">
    <property type="nucleotide sequence ID" value="NZ_CP036266.1"/>
</dbReference>
<evidence type="ECO:0000256" key="5">
    <source>
        <dbReference type="ARBA" id="ARBA00023136"/>
    </source>
</evidence>
<evidence type="ECO:0000313" key="9">
    <source>
        <dbReference type="EMBL" id="QDT23254.1"/>
    </source>
</evidence>
<reference evidence="9 10" key="1">
    <citation type="submission" date="2019-02" db="EMBL/GenBank/DDBJ databases">
        <title>Deep-cultivation of Planctomycetes and their phenomic and genomic characterization uncovers novel biology.</title>
        <authorList>
            <person name="Wiegand S."/>
            <person name="Jogler M."/>
            <person name="Boedeker C."/>
            <person name="Pinto D."/>
            <person name="Vollmers J."/>
            <person name="Rivas-Marin E."/>
            <person name="Kohn T."/>
            <person name="Peeters S.H."/>
            <person name="Heuer A."/>
            <person name="Rast P."/>
            <person name="Oberbeckmann S."/>
            <person name="Bunk B."/>
            <person name="Jeske O."/>
            <person name="Meyerdierks A."/>
            <person name="Storesund J.E."/>
            <person name="Kallscheuer N."/>
            <person name="Luecker S."/>
            <person name="Lage O.M."/>
            <person name="Pohl T."/>
            <person name="Merkel B.J."/>
            <person name="Hornburger P."/>
            <person name="Mueller R.-W."/>
            <person name="Bruemmer F."/>
            <person name="Labrenz M."/>
            <person name="Spormann A.M."/>
            <person name="Op den Camp H."/>
            <person name="Overmann J."/>
            <person name="Amann R."/>
            <person name="Jetten M.S.M."/>
            <person name="Mascher T."/>
            <person name="Medema M.H."/>
            <person name="Devos D.P."/>
            <person name="Kaster A.-K."/>
            <person name="Ovreas L."/>
            <person name="Rohde M."/>
            <person name="Galperin M.Y."/>
            <person name="Jogler C."/>
        </authorList>
    </citation>
    <scope>NUCLEOTIDE SEQUENCE [LARGE SCALE GENOMIC DNA]</scope>
    <source>
        <strain evidence="9 10">HG66A1</strain>
    </source>
</reference>
<feature type="transmembrane region" description="Helical" evidence="7">
    <location>
        <begin position="162"/>
        <end position="183"/>
    </location>
</feature>
<evidence type="ECO:0000256" key="7">
    <source>
        <dbReference type="SAM" id="Phobius"/>
    </source>
</evidence>
<organism evidence="9 10">
    <name type="scientific">Gimesia chilikensis</name>
    <dbReference type="NCBI Taxonomy" id="2605989"/>
    <lineage>
        <taxon>Bacteria</taxon>
        <taxon>Pseudomonadati</taxon>
        <taxon>Planctomycetota</taxon>
        <taxon>Planctomycetia</taxon>
        <taxon>Planctomycetales</taxon>
        <taxon>Planctomycetaceae</taxon>
        <taxon>Gimesia</taxon>
    </lineage>
</organism>
<evidence type="ECO:0000256" key="2">
    <source>
        <dbReference type="ARBA" id="ARBA00022475"/>
    </source>
</evidence>
<keyword evidence="5 7" id="KW-0472">Membrane</keyword>
<keyword evidence="2" id="KW-1003">Cell membrane</keyword>
<proteinExistence type="inferred from homology"/>
<keyword evidence="3 7" id="KW-0812">Transmembrane</keyword>